<feature type="compositionally biased region" description="Low complexity" evidence="1">
    <location>
        <begin position="454"/>
        <end position="463"/>
    </location>
</feature>
<evidence type="ECO:0000256" key="1">
    <source>
        <dbReference type="SAM" id="MobiDB-lite"/>
    </source>
</evidence>
<keyword evidence="3" id="KW-1185">Reference proteome</keyword>
<gene>
    <name evidence="2" type="ORF">PoB_005210000</name>
</gene>
<dbReference type="EMBL" id="BLXT01005762">
    <property type="protein sequence ID" value="GFO25595.1"/>
    <property type="molecule type" value="Genomic_DNA"/>
</dbReference>
<reference evidence="2 3" key="1">
    <citation type="journal article" date="2021" name="Elife">
        <title>Chloroplast acquisition without the gene transfer in kleptoplastic sea slugs, Plakobranchus ocellatus.</title>
        <authorList>
            <person name="Maeda T."/>
            <person name="Takahashi S."/>
            <person name="Yoshida T."/>
            <person name="Shimamura S."/>
            <person name="Takaki Y."/>
            <person name="Nagai Y."/>
            <person name="Toyoda A."/>
            <person name="Suzuki Y."/>
            <person name="Arimoto A."/>
            <person name="Ishii H."/>
            <person name="Satoh N."/>
            <person name="Nishiyama T."/>
            <person name="Hasebe M."/>
            <person name="Maruyama T."/>
            <person name="Minagawa J."/>
            <person name="Obokata J."/>
            <person name="Shigenobu S."/>
        </authorList>
    </citation>
    <scope>NUCLEOTIDE SEQUENCE [LARGE SCALE GENOMIC DNA]</scope>
</reference>
<organism evidence="2 3">
    <name type="scientific">Plakobranchus ocellatus</name>
    <dbReference type="NCBI Taxonomy" id="259542"/>
    <lineage>
        <taxon>Eukaryota</taxon>
        <taxon>Metazoa</taxon>
        <taxon>Spiralia</taxon>
        <taxon>Lophotrochozoa</taxon>
        <taxon>Mollusca</taxon>
        <taxon>Gastropoda</taxon>
        <taxon>Heterobranchia</taxon>
        <taxon>Euthyneura</taxon>
        <taxon>Panpulmonata</taxon>
        <taxon>Sacoglossa</taxon>
        <taxon>Placobranchoidea</taxon>
        <taxon>Plakobranchidae</taxon>
        <taxon>Plakobranchus</taxon>
    </lineage>
</organism>
<dbReference type="InterPro" id="IPR038538">
    <property type="entry name" value="MTERF_sf"/>
</dbReference>
<proteinExistence type="predicted"/>
<protein>
    <submittedName>
        <fullName evidence="2">Mterf domain-containing protein 2</fullName>
    </submittedName>
</protein>
<dbReference type="Proteomes" id="UP000735302">
    <property type="component" value="Unassembled WGS sequence"/>
</dbReference>
<evidence type="ECO:0000313" key="2">
    <source>
        <dbReference type="EMBL" id="GFO25595.1"/>
    </source>
</evidence>
<feature type="region of interest" description="Disordered" evidence="1">
    <location>
        <begin position="441"/>
        <end position="476"/>
    </location>
</feature>
<evidence type="ECO:0000313" key="3">
    <source>
        <dbReference type="Proteomes" id="UP000735302"/>
    </source>
</evidence>
<sequence>MVHQGLFPKELQDILPDTLGTDDALEKELQDDDFSSHEEDISDTDDELKQKKAQNIVLKQRVQERLYQNRRKFSTNMHPLRFQSRMMLMLTNSSYKITAQAAYTKWREHCHFSVAFQNHSSFQQCCHIYAHTCFSPVVSVNRIQQRYLHDSSWSSITLGGCKKIVSKCESSDFTAVAQEILDITRQQDVMASTLKLEVIVNLLQDLHGLGFSLPPSAKLFSGRLWLLQEPQTVISIAETILQQGFCPEVALDLLKHLPSSYMTKEQPLAEIPEIINASLLQLRGLGLSGRNLLQLVGRRPEILFISPKTIRFVFNKLKGLFTASDAVKVAVTCPNVFSQRWAETNKLFDYAFFTMGYIQQQIVKSGVLACPFDKLQDRHLFLVRAGVFVKVKKKDDPRLNPNPLLQFVVKASDVNFALKSVGMSVDEYHTFLALRELERENEEEDLNMRDEESSSNTDANSSDTDSDSISDSESAQ</sequence>
<dbReference type="AlphaFoldDB" id="A0AAV4C1U2"/>
<dbReference type="Gene3D" id="1.25.70.10">
    <property type="entry name" value="Transcription termination factor 3, mitochondrial"/>
    <property type="match status" value="1"/>
</dbReference>
<accession>A0AAV4C1U2</accession>
<name>A0AAV4C1U2_9GAST</name>
<comment type="caution">
    <text evidence="2">The sequence shown here is derived from an EMBL/GenBank/DDBJ whole genome shotgun (WGS) entry which is preliminary data.</text>
</comment>